<organism evidence="1 2">
    <name type="scientific">Veronia pacifica</name>
    <dbReference type="NCBI Taxonomy" id="1080227"/>
    <lineage>
        <taxon>Bacteria</taxon>
        <taxon>Pseudomonadati</taxon>
        <taxon>Pseudomonadota</taxon>
        <taxon>Gammaproteobacteria</taxon>
        <taxon>Vibrionales</taxon>
        <taxon>Vibrionaceae</taxon>
        <taxon>Veronia</taxon>
    </lineage>
</organism>
<dbReference type="EMBL" id="LYBM01000013">
    <property type="protein sequence ID" value="ODA33776.1"/>
    <property type="molecule type" value="Genomic_DNA"/>
</dbReference>
<evidence type="ECO:0008006" key="3">
    <source>
        <dbReference type="Google" id="ProtNLM"/>
    </source>
</evidence>
<keyword evidence="2" id="KW-1185">Reference proteome</keyword>
<gene>
    <name evidence="1" type="ORF">A8L45_09100</name>
</gene>
<dbReference type="OrthoDB" id="6399845at2"/>
<accession>A0A1C3EKL1</accession>
<protein>
    <recommendedName>
        <fullName evidence="3">Outer membrane protein beta-barrel domain-containing protein</fullName>
    </recommendedName>
</protein>
<dbReference type="Proteomes" id="UP000094936">
    <property type="component" value="Unassembled WGS sequence"/>
</dbReference>
<dbReference type="STRING" id="1080227.A8L45_09100"/>
<reference evidence="1 2" key="1">
    <citation type="submission" date="2016-05" db="EMBL/GenBank/DDBJ databases">
        <title>Genomic Taxonomy of the Vibrionaceae.</title>
        <authorList>
            <person name="Gomez-Gil B."/>
            <person name="Enciso-Ibarra J."/>
        </authorList>
    </citation>
    <scope>NUCLEOTIDE SEQUENCE [LARGE SCALE GENOMIC DNA]</scope>
    <source>
        <strain evidence="1 2">CAIM 1920</strain>
    </source>
</reference>
<dbReference type="AlphaFoldDB" id="A0A1C3EKL1"/>
<sequence length="136" mass="15004">MQIFKNIVIVTSLSVIPLSVSNAYENVIGISVGSPGYTISYNRENFRISAGFEEFHAGLDLLWNVEWAGTLGGYSYTGAQWLDETDKEWGIKTGLGISVPLVGTNAECFGEFGPVWYGQNRSDIEFEGSFGVRLMF</sequence>
<evidence type="ECO:0000313" key="1">
    <source>
        <dbReference type="EMBL" id="ODA33776.1"/>
    </source>
</evidence>
<proteinExistence type="predicted"/>
<evidence type="ECO:0000313" key="2">
    <source>
        <dbReference type="Proteomes" id="UP000094936"/>
    </source>
</evidence>
<dbReference type="RefSeq" id="WP_068901456.1">
    <property type="nucleotide sequence ID" value="NZ_JBHUIF010000015.1"/>
</dbReference>
<comment type="caution">
    <text evidence="1">The sequence shown here is derived from an EMBL/GenBank/DDBJ whole genome shotgun (WGS) entry which is preliminary data.</text>
</comment>
<name>A0A1C3EKL1_9GAMM</name>